<accession>A0A068UUA2</accession>
<evidence type="ECO:0008006" key="3">
    <source>
        <dbReference type="Google" id="ProtNLM"/>
    </source>
</evidence>
<dbReference type="Gramene" id="CDP12120">
    <property type="protein sequence ID" value="CDP12120"/>
    <property type="gene ID" value="GSCOC_T00035510001"/>
</dbReference>
<reference evidence="2" key="1">
    <citation type="journal article" date="2014" name="Science">
        <title>The coffee genome provides insight into the convergent evolution of caffeine biosynthesis.</title>
        <authorList>
            <person name="Denoeud F."/>
            <person name="Carretero-Paulet L."/>
            <person name="Dereeper A."/>
            <person name="Droc G."/>
            <person name="Guyot R."/>
            <person name="Pietrella M."/>
            <person name="Zheng C."/>
            <person name="Alberti A."/>
            <person name="Anthony F."/>
            <person name="Aprea G."/>
            <person name="Aury J.M."/>
            <person name="Bento P."/>
            <person name="Bernard M."/>
            <person name="Bocs S."/>
            <person name="Campa C."/>
            <person name="Cenci A."/>
            <person name="Combes M.C."/>
            <person name="Crouzillat D."/>
            <person name="Da Silva C."/>
            <person name="Daddiego L."/>
            <person name="De Bellis F."/>
            <person name="Dussert S."/>
            <person name="Garsmeur O."/>
            <person name="Gayraud T."/>
            <person name="Guignon V."/>
            <person name="Jahn K."/>
            <person name="Jamilloux V."/>
            <person name="Joet T."/>
            <person name="Labadie K."/>
            <person name="Lan T."/>
            <person name="Leclercq J."/>
            <person name="Lepelley M."/>
            <person name="Leroy T."/>
            <person name="Li L.T."/>
            <person name="Librado P."/>
            <person name="Lopez L."/>
            <person name="Munoz A."/>
            <person name="Noel B."/>
            <person name="Pallavicini A."/>
            <person name="Perrotta G."/>
            <person name="Poncet V."/>
            <person name="Pot D."/>
            <person name="Priyono X."/>
            <person name="Rigoreau M."/>
            <person name="Rouard M."/>
            <person name="Rozas J."/>
            <person name="Tranchant-Dubreuil C."/>
            <person name="VanBuren R."/>
            <person name="Zhang Q."/>
            <person name="Andrade A.C."/>
            <person name="Argout X."/>
            <person name="Bertrand B."/>
            <person name="de Kochko A."/>
            <person name="Graziosi G."/>
            <person name="Henry R.J."/>
            <person name="Jayarama X."/>
            <person name="Ming R."/>
            <person name="Nagai C."/>
            <person name="Rounsley S."/>
            <person name="Sankoff D."/>
            <person name="Giuliano G."/>
            <person name="Albert V.A."/>
            <person name="Wincker P."/>
            <person name="Lashermes P."/>
        </authorList>
    </citation>
    <scope>NUCLEOTIDE SEQUENCE [LARGE SCALE GENOMIC DNA]</scope>
    <source>
        <strain evidence="2">cv. DH200-94</strain>
    </source>
</reference>
<dbReference type="Gene3D" id="1.10.287.1130">
    <property type="entry name" value="CytochromE C oxidase copper chaperone"/>
    <property type="match status" value="1"/>
</dbReference>
<organism evidence="1 2">
    <name type="scientific">Coffea canephora</name>
    <name type="common">Robusta coffee</name>
    <dbReference type="NCBI Taxonomy" id="49390"/>
    <lineage>
        <taxon>Eukaryota</taxon>
        <taxon>Viridiplantae</taxon>
        <taxon>Streptophyta</taxon>
        <taxon>Embryophyta</taxon>
        <taxon>Tracheophyta</taxon>
        <taxon>Spermatophyta</taxon>
        <taxon>Magnoliopsida</taxon>
        <taxon>eudicotyledons</taxon>
        <taxon>Gunneridae</taxon>
        <taxon>Pentapetalae</taxon>
        <taxon>asterids</taxon>
        <taxon>lamiids</taxon>
        <taxon>Gentianales</taxon>
        <taxon>Rubiaceae</taxon>
        <taxon>Ixoroideae</taxon>
        <taxon>Gardenieae complex</taxon>
        <taxon>Bertiereae - Coffeeae clade</taxon>
        <taxon>Coffeeae</taxon>
        <taxon>Coffea</taxon>
    </lineage>
</organism>
<dbReference type="PROSITE" id="PS51808">
    <property type="entry name" value="CHCH"/>
    <property type="match status" value="1"/>
</dbReference>
<dbReference type="PANTHER" id="PTHR37750:SF1">
    <property type="entry name" value="COX19-LIKE CHCH FAMILY PROTEIN"/>
    <property type="match status" value="1"/>
</dbReference>
<protein>
    <recommendedName>
        <fullName evidence="3">CHCH domain-containing protein</fullName>
    </recommendedName>
</protein>
<dbReference type="SUPFAM" id="SSF47072">
    <property type="entry name" value="Cysteine alpha-hairpin motif"/>
    <property type="match status" value="1"/>
</dbReference>
<sequence>MDSARKGQAVCGQEALNLLNCVTETPYDQEKCLRLLQSLRQCVVDKRVKKFSLAEENQGSVDASSEKKH</sequence>
<name>A0A068UUA2_COFCA</name>
<dbReference type="AlphaFoldDB" id="A0A068UUA2"/>
<dbReference type="InParanoid" id="A0A068UUA2"/>
<dbReference type="FunCoup" id="A0A068UUA2">
    <property type="interactions" value="74"/>
</dbReference>
<evidence type="ECO:0000313" key="1">
    <source>
        <dbReference type="EMBL" id="CDP12120.1"/>
    </source>
</evidence>
<dbReference type="Proteomes" id="UP000295252">
    <property type="component" value="Chromosome X"/>
</dbReference>
<gene>
    <name evidence="1" type="ORF">GSCOC_T00035510001</name>
</gene>
<keyword evidence="2" id="KW-1185">Reference proteome</keyword>
<dbReference type="EMBL" id="HG739146">
    <property type="protein sequence ID" value="CDP12120.1"/>
    <property type="molecule type" value="Genomic_DNA"/>
</dbReference>
<dbReference type="OrthoDB" id="13601at2759"/>
<dbReference type="OMA" id="DCVLAKK"/>
<evidence type="ECO:0000313" key="2">
    <source>
        <dbReference type="Proteomes" id="UP000295252"/>
    </source>
</evidence>
<proteinExistence type="predicted"/>
<dbReference type="PhylomeDB" id="A0A068UUA2"/>
<dbReference type="InterPro" id="IPR009069">
    <property type="entry name" value="Cys_alpha_HP_mot_SF"/>
</dbReference>
<dbReference type="PANTHER" id="PTHR37750">
    <property type="entry name" value="COX19-LIKE CHCH FAMILY PROTEIN"/>
    <property type="match status" value="1"/>
</dbReference>